<dbReference type="Pfam" id="PF01497">
    <property type="entry name" value="Peripla_BP_2"/>
    <property type="match status" value="1"/>
</dbReference>
<dbReference type="InterPro" id="IPR054828">
    <property type="entry name" value="Vit_B12_bind_prot"/>
</dbReference>
<dbReference type="NCBIfam" id="NF038402">
    <property type="entry name" value="TroA_like"/>
    <property type="match status" value="1"/>
</dbReference>
<dbReference type="PANTHER" id="PTHR30535:SF4">
    <property type="entry name" value="HEMIN-BINDING PERIPLASMIC PROTEIN HMUT"/>
    <property type="match status" value="1"/>
</dbReference>
<evidence type="ECO:0000313" key="6">
    <source>
        <dbReference type="Proteomes" id="UP000029736"/>
    </source>
</evidence>
<dbReference type="OrthoDB" id="9797736at2"/>
<dbReference type="PROSITE" id="PS50983">
    <property type="entry name" value="FE_B12_PBP"/>
    <property type="match status" value="1"/>
</dbReference>
<dbReference type="PANTHER" id="PTHR30535">
    <property type="entry name" value="VITAMIN B12-BINDING PROTEIN"/>
    <property type="match status" value="1"/>
</dbReference>
<proteinExistence type="predicted"/>
<dbReference type="InterPro" id="IPR002491">
    <property type="entry name" value="ABC_transptr_periplasmic_BD"/>
</dbReference>
<organism evidence="5 6">
    <name type="scientific">Phaeodactylibacter xiamenensis</name>
    <dbReference type="NCBI Taxonomy" id="1524460"/>
    <lineage>
        <taxon>Bacteria</taxon>
        <taxon>Pseudomonadati</taxon>
        <taxon>Bacteroidota</taxon>
        <taxon>Saprospiria</taxon>
        <taxon>Saprospirales</taxon>
        <taxon>Haliscomenobacteraceae</taxon>
        <taxon>Phaeodactylibacter</taxon>
    </lineage>
</organism>
<evidence type="ECO:0000259" key="4">
    <source>
        <dbReference type="PROSITE" id="PS50983"/>
    </source>
</evidence>
<comment type="caution">
    <text evidence="5">The sequence shown here is derived from an EMBL/GenBank/DDBJ whole genome shotgun (WGS) entry which is preliminary data.</text>
</comment>
<evidence type="ECO:0000256" key="1">
    <source>
        <dbReference type="ARBA" id="ARBA00022729"/>
    </source>
</evidence>
<evidence type="ECO:0000256" key="3">
    <source>
        <dbReference type="SAM" id="SignalP"/>
    </source>
</evidence>
<accession>A0A098S5B8</accession>
<feature type="domain" description="Fe/B12 periplasmic-binding" evidence="4">
    <location>
        <begin position="39"/>
        <end position="301"/>
    </location>
</feature>
<reference evidence="5 6" key="1">
    <citation type="journal article" date="2014" name="Int. J. Syst. Evol. Microbiol.">
        <title>Phaeodactylibacter xiamenensis gen. nov., sp. nov., a member of the family Saprospiraceae isolated from the marine alga Phaeodactylum tricornutum.</title>
        <authorList>
            <person name="Chen Z.Jr."/>
            <person name="Lei X."/>
            <person name="Lai Q."/>
            <person name="Li Y."/>
            <person name="Zhang B."/>
            <person name="Zhang J."/>
            <person name="Zhang H."/>
            <person name="Yang L."/>
            <person name="Zheng W."/>
            <person name="Tian Y."/>
            <person name="Yu Z."/>
            <person name="Xu H.Jr."/>
            <person name="Zheng T."/>
        </authorList>
    </citation>
    <scope>NUCLEOTIDE SEQUENCE [LARGE SCALE GENOMIC DNA]</scope>
    <source>
        <strain evidence="5 6">KD52</strain>
    </source>
</reference>
<dbReference type="RefSeq" id="WP_044223645.1">
    <property type="nucleotide sequence ID" value="NZ_JBKAGJ010000008.1"/>
</dbReference>
<evidence type="ECO:0000256" key="2">
    <source>
        <dbReference type="SAM" id="Coils"/>
    </source>
</evidence>
<dbReference type="STRING" id="1524460.IX84_18455"/>
<keyword evidence="6" id="KW-1185">Reference proteome</keyword>
<dbReference type="Gene3D" id="3.40.50.1980">
    <property type="entry name" value="Nitrogenase molybdenum iron protein domain"/>
    <property type="match status" value="2"/>
</dbReference>
<feature type="signal peptide" evidence="3">
    <location>
        <begin position="1"/>
        <end position="20"/>
    </location>
</feature>
<name>A0A098S5B8_9BACT</name>
<protein>
    <recommendedName>
        <fullName evidence="4">Fe/B12 periplasmic-binding domain-containing protein</fullName>
    </recommendedName>
</protein>
<dbReference type="EMBL" id="JPOS01000039">
    <property type="protein sequence ID" value="KGE87008.1"/>
    <property type="molecule type" value="Genomic_DNA"/>
</dbReference>
<feature type="coiled-coil region" evidence="2">
    <location>
        <begin position="147"/>
        <end position="174"/>
    </location>
</feature>
<dbReference type="InterPro" id="IPR050902">
    <property type="entry name" value="ABC_Transporter_SBP"/>
</dbReference>
<keyword evidence="2" id="KW-0175">Coiled coil</keyword>
<sequence>MNRFLIHFLGILTLGLSLNACQNAPSATEQATQETSYERLVSLSGSVTELLYELGQGDKIVGIDVTSTYPAAQVAQLPKLGHVRQLNVEALLSLQPDLVLAERTDEASAALQQLEAAGVEVLWLDGSFTLDKPLAQAEQISEKLGLNEELMRLRQTYEADKAKLQQARQAMEETPKVLFIYARGKGSLMVAGKNTAASAMIELAGGQNAVQSFEGFRALSAEGLMEAQPEVLLLFDSGLQSLGGVEGLLQIPGLAQTPAGQQGHIIGMDGLYLLGFTPRAARAAADLSGRLQALPDAYTLN</sequence>
<gene>
    <name evidence="5" type="ORF">IX84_18455</name>
</gene>
<dbReference type="Proteomes" id="UP000029736">
    <property type="component" value="Unassembled WGS sequence"/>
</dbReference>
<dbReference type="AlphaFoldDB" id="A0A098S5B8"/>
<keyword evidence="1 3" id="KW-0732">Signal</keyword>
<evidence type="ECO:0000313" key="5">
    <source>
        <dbReference type="EMBL" id="KGE87008.1"/>
    </source>
</evidence>
<dbReference type="SUPFAM" id="SSF53807">
    <property type="entry name" value="Helical backbone' metal receptor"/>
    <property type="match status" value="1"/>
</dbReference>
<feature type="chain" id="PRO_5001947626" description="Fe/B12 periplasmic-binding domain-containing protein" evidence="3">
    <location>
        <begin position="21"/>
        <end position="301"/>
    </location>
</feature>